<evidence type="ECO:0000256" key="1">
    <source>
        <dbReference type="SAM" id="MobiDB-lite"/>
    </source>
</evidence>
<evidence type="ECO:0000313" key="4">
    <source>
        <dbReference type="Proteomes" id="UP000313948"/>
    </source>
</evidence>
<dbReference type="Pfam" id="PF02720">
    <property type="entry name" value="DUF222"/>
    <property type="match status" value="1"/>
</dbReference>
<accession>A0ABX5VPM6</accession>
<sequence>MSQATAMSVVADSVRATTREVSAVAGPVELEAQGLAAAPRGPRRATHPGQGSRRVHRSPGAAPLVTGPSTPPGPDDPLAALAEVAATLSTLAGTEWHGLPGQAVHDALDLLEQSARRLEAARSAVLTAAEANGLWALHGSRTFAAWLRARTGSTAAAAARQVREARALRDHLPVTRAALGAGRLGAQHTTVLVRETTRTARLRSHLADPEVGERFLVEQAQEMDAGTFTSLVQAWAVAADPEGADRAWREADGKEELTLSPTTGGWQVRGWLDDVSGQVVSTALGAHAGRKGAEDERTPAQRRAAALVSLAHQSLDAGAQRTAARIRPHLTVTVSLELLRALAAATGSAVPAHGPGLSAGPLGLPAQLALSAPGGPQDPARPQAPGSVAAGGPVEVGPEASSWVERWRTGDDHVISTALDPASLRGLAPATLEDGTPVAPALLARLACESQLSRVVFGPDSTVLDAGRDKRIFPANQVRAIIARDRHCQWPGCDEPPGFGEVHHSLWWALHRGRTDVEHGVLLCWHHHDWVHARQVTITRSSGRWWFHDRNGRQVTAPGPGP</sequence>
<dbReference type="InterPro" id="IPR003870">
    <property type="entry name" value="DUF222"/>
</dbReference>
<dbReference type="Proteomes" id="UP000313948">
    <property type="component" value="Chromosome"/>
</dbReference>
<dbReference type="CDD" id="cd00085">
    <property type="entry name" value="HNHc"/>
    <property type="match status" value="1"/>
</dbReference>
<reference evidence="3 4" key="1">
    <citation type="submission" date="2019-05" db="EMBL/GenBank/DDBJ databases">
        <title>Georgenia *** sp. nov., and Georgenia *** sp. nov., isolated from the intestinal contents of plateau pika (Ochotona curzoniae) in the Qinghai-Tibet plateau of China.</title>
        <authorList>
            <person name="Tian Z."/>
        </authorList>
    </citation>
    <scope>NUCLEOTIDE SEQUENCE [LARGE SCALE GENOMIC DNA]</scope>
    <source>
        <strain evidence="3 4">Z294</strain>
    </source>
</reference>
<feature type="domain" description="DUF222" evidence="2">
    <location>
        <begin position="107"/>
        <end position="355"/>
    </location>
</feature>
<keyword evidence="4" id="KW-1185">Reference proteome</keyword>
<feature type="region of interest" description="Disordered" evidence="1">
    <location>
        <begin position="32"/>
        <end position="76"/>
    </location>
</feature>
<gene>
    <name evidence="3" type="ORF">FE251_14550</name>
</gene>
<name>A0ABX5VPM6_9MICO</name>
<dbReference type="EMBL" id="CP040899">
    <property type="protein sequence ID" value="QDB80457.1"/>
    <property type="molecule type" value="Genomic_DNA"/>
</dbReference>
<feature type="region of interest" description="Disordered" evidence="1">
    <location>
        <begin position="368"/>
        <end position="396"/>
    </location>
</feature>
<organism evidence="3 4">
    <name type="scientific">Georgenia wutianyii</name>
    <dbReference type="NCBI Taxonomy" id="2585135"/>
    <lineage>
        <taxon>Bacteria</taxon>
        <taxon>Bacillati</taxon>
        <taxon>Actinomycetota</taxon>
        <taxon>Actinomycetes</taxon>
        <taxon>Micrococcales</taxon>
        <taxon>Bogoriellaceae</taxon>
        <taxon>Georgenia</taxon>
    </lineage>
</organism>
<evidence type="ECO:0000259" key="2">
    <source>
        <dbReference type="Pfam" id="PF02720"/>
    </source>
</evidence>
<proteinExistence type="predicted"/>
<protein>
    <submittedName>
        <fullName evidence="3">DUF222 domain-containing protein</fullName>
    </submittedName>
</protein>
<dbReference type="InterPro" id="IPR003615">
    <property type="entry name" value="HNH_nuc"/>
</dbReference>
<evidence type="ECO:0000313" key="3">
    <source>
        <dbReference type="EMBL" id="QDB80457.1"/>
    </source>
</evidence>